<feature type="compositionally biased region" description="Basic and acidic residues" evidence="5">
    <location>
        <begin position="1"/>
        <end position="12"/>
    </location>
</feature>
<keyword evidence="4 6" id="KW-0472">Membrane</keyword>
<feature type="transmembrane region" description="Helical" evidence="6">
    <location>
        <begin position="496"/>
        <end position="522"/>
    </location>
</feature>
<feature type="transmembrane region" description="Helical" evidence="6">
    <location>
        <begin position="464"/>
        <end position="484"/>
    </location>
</feature>
<dbReference type="GeneID" id="30984955"/>
<dbReference type="FunFam" id="1.20.1250.20:FF:000011">
    <property type="entry name" value="MFS multidrug transporter, putative"/>
    <property type="match status" value="1"/>
</dbReference>
<feature type="region of interest" description="Disordered" evidence="5">
    <location>
        <begin position="1"/>
        <end position="61"/>
    </location>
</feature>
<dbReference type="PANTHER" id="PTHR23502">
    <property type="entry name" value="MAJOR FACILITATOR SUPERFAMILY"/>
    <property type="match status" value="1"/>
</dbReference>
<evidence type="ECO:0000259" key="7">
    <source>
        <dbReference type="PROSITE" id="PS50850"/>
    </source>
</evidence>
<dbReference type="AlphaFoldDB" id="A0A1E4SHA8"/>
<feature type="compositionally biased region" description="Basic and acidic residues" evidence="5">
    <location>
        <begin position="156"/>
        <end position="166"/>
    </location>
</feature>
<feature type="transmembrane region" description="Helical" evidence="6">
    <location>
        <begin position="358"/>
        <end position="380"/>
    </location>
</feature>
<dbReference type="Gene3D" id="1.20.1250.20">
    <property type="entry name" value="MFS general substrate transporter like domains"/>
    <property type="match status" value="1"/>
</dbReference>
<evidence type="ECO:0000256" key="3">
    <source>
        <dbReference type="ARBA" id="ARBA00022989"/>
    </source>
</evidence>
<dbReference type="PROSITE" id="PS50850">
    <property type="entry name" value="MFS"/>
    <property type="match status" value="1"/>
</dbReference>
<evidence type="ECO:0000313" key="9">
    <source>
        <dbReference type="Proteomes" id="UP000094285"/>
    </source>
</evidence>
<feature type="transmembrane region" description="Helical" evidence="6">
    <location>
        <begin position="298"/>
        <end position="317"/>
    </location>
</feature>
<feature type="transmembrane region" description="Helical" evidence="6">
    <location>
        <begin position="622"/>
        <end position="646"/>
    </location>
</feature>
<feature type="transmembrane region" description="Helical" evidence="6">
    <location>
        <begin position="324"/>
        <end position="346"/>
    </location>
</feature>
<evidence type="ECO:0000256" key="5">
    <source>
        <dbReference type="SAM" id="MobiDB-lite"/>
    </source>
</evidence>
<comment type="subcellular location">
    <subcellularLocation>
        <location evidence="1">Membrane</location>
        <topology evidence="1">Multi-pass membrane protein</topology>
    </subcellularLocation>
</comment>
<feature type="transmembrane region" description="Helical" evidence="6">
    <location>
        <begin position="262"/>
        <end position="286"/>
    </location>
</feature>
<dbReference type="GO" id="GO:0016020">
    <property type="term" value="C:membrane"/>
    <property type="evidence" value="ECO:0007669"/>
    <property type="project" value="UniProtKB-SubCell"/>
</dbReference>
<proteinExistence type="predicted"/>
<feature type="transmembrane region" description="Helical" evidence="6">
    <location>
        <begin position="387"/>
        <end position="407"/>
    </location>
</feature>
<protein>
    <submittedName>
        <fullName evidence="8">MFS general substrate transporter</fullName>
    </submittedName>
</protein>
<dbReference type="Proteomes" id="UP000094285">
    <property type="component" value="Unassembled WGS sequence"/>
</dbReference>
<dbReference type="STRING" id="984487.A0A1E4SHA8"/>
<dbReference type="InterPro" id="IPR011701">
    <property type="entry name" value="MFS"/>
</dbReference>
<name>A0A1E4SHA8_9ASCO</name>
<evidence type="ECO:0000256" key="1">
    <source>
        <dbReference type="ARBA" id="ARBA00004141"/>
    </source>
</evidence>
<evidence type="ECO:0000256" key="2">
    <source>
        <dbReference type="ARBA" id="ARBA00022692"/>
    </source>
</evidence>
<dbReference type="OrthoDB" id="3936150at2759"/>
<keyword evidence="2 6" id="KW-0812">Transmembrane</keyword>
<dbReference type="SUPFAM" id="SSF103473">
    <property type="entry name" value="MFS general substrate transporter"/>
    <property type="match status" value="1"/>
</dbReference>
<dbReference type="CDD" id="cd17323">
    <property type="entry name" value="MFS_Tpo1_MDR_like"/>
    <property type="match status" value="1"/>
</dbReference>
<evidence type="ECO:0000256" key="6">
    <source>
        <dbReference type="SAM" id="Phobius"/>
    </source>
</evidence>
<dbReference type="GO" id="GO:0022857">
    <property type="term" value="F:transmembrane transporter activity"/>
    <property type="evidence" value="ECO:0007669"/>
    <property type="project" value="InterPro"/>
</dbReference>
<dbReference type="PANTHER" id="PTHR23502:SF60">
    <property type="entry name" value="MAJOR FACILITATOR SUPERFAMILY (MFS) PROFILE DOMAIN-CONTAINING PROTEIN-RELATED"/>
    <property type="match status" value="1"/>
</dbReference>
<gene>
    <name evidence="8" type="ORF">CANTADRAFT_6081</name>
</gene>
<keyword evidence="3 6" id="KW-1133">Transmembrane helix</keyword>
<reference evidence="9" key="1">
    <citation type="submission" date="2016-05" db="EMBL/GenBank/DDBJ databases">
        <title>Comparative genomics of biotechnologically important yeasts.</title>
        <authorList>
            <consortium name="DOE Joint Genome Institute"/>
            <person name="Riley R."/>
            <person name="Haridas S."/>
            <person name="Wolfe K.H."/>
            <person name="Lopes M.R."/>
            <person name="Hittinger C.T."/>
            <person name="Goker M."/>
            <person name="Salamov A."/>
            <person name="Wisecaver J."/>
            <person name="Long T.M."/>
            <person name="Aerts A.L."/>
            <person name="Barry K."/>
            <person name="Choi C."/>
            <person name="Clum A."/>
            <person name="Coughlan A.Y."/>
            <person name="Deshpande S."/>
            <person name="Douglass A.P."/>
            <person name="Hanson S.J."/>
            <person name="Klenk H.-P."/>
            <person name="Labutti K."/>
            <person name="Lapidus A."/>
            <person name="Lindquist E."/>
            <person name="Lipzen A."/>
            <person name="Meier-Kolthoff J.P."/>
            <person name="Ohm R.A."/>
            <person name="Otillar R.P."/>
            <person name="Pangilinan J."/>
            <person name="Peng Y."/>
            <person name="Rokas A."/>
            <person name="Rosa C.A."/>
            <person name="Scheuner C."/>
            <person name="Sibirny A.A."/>
            <person name="Slot J.C."/>
            <person name="Stielow J.B."/>
            <person name="Sun H."/>
            <person name="Kurtzman C.P."/>
            <person name="Blackwell M."/>
            <person name="Grigoriev I.V."/>
            <person name="Jeffries T.W."/>
        </authorList>
    </citation>
    <scope>NUCLEOTIDE SEQUENCE [LARGE SCALE GENOMIC DNA]</scope>
    <source>
        <strain evidence="9">NRRL Y-17324</strain>
    </source>
</reference>
<dbReference type="InterPro" id="IPR036259">
    <property type="entry name" value="MFS_trans_sf"/>
</dbReference>
<feature type="region of interest" description="Disordered" evidence="5">
    <location>
        <begin position="137"/>
        <end position="180"/>
    </location>
</feature>
<feature type="compositionally biased region" description="Basic and acidic residues" evidence="5">
    <location>
        <begin position="137"/>
        <end position="149"/>
    </location>
</feature>
<feature type="compositionally biased region" description="Polar residues" evidence="5">
    <location>
        <begin position="168"/>
        <end position="178"/>
    </location>
</feature>
<dbReference type="InterPro" id="IPR020846">
    <property type="entry name" value="MFS_dom"/>
</dbReference>
<accession>A0A1E4SHA8</accession>
<keyword evidence="9" id="KW-1185">Reference proteome</keyword>
<feature type="transmembrane region" description="Helical" evidence="6">
    <location>
        <begin position="542"/>
        <end position="574"/>
    </location>
</feature>
<feature type="domain" description="Major facilitator superfamily (MFS) profile" evidence="7">
    <location>
        <begin position="231"/>
        <end position="679"/>
    </location>
</feature>
<evidence type="ECO:0000256" key="4">
    <source>
        <dbReference type="ARBA" id="ARBA00023136"/>
    </source>
</evidence>
<feature type="compositionally biased region" description="Polar residues" evidence="5">
    <location>
        <begin position="17"/>
        <end position="36"/>
    </location>
</feature>
<dbReference type="RefSeq" id="XP_020063998.1">
    <property type="nucleotide sequence ID" value="XM_020210819.1"/>
</dbReference>
<sequence length="679" mass="74843">MSHKTDTLETRIRPSVSHGSTSSLESIASHQPQQLHQPIRGSSSSLESSDDKAVHPIGLSDDLPARRASVSTAGQSFQSLRTTSIDSGRLSRIASAYSVHDIYGQLDDANIALRRTASRTTILTTLSQRVQLELDRQESRQTHYLRKDQTGSQQGPKDETGEKDQEGQNDQYQTNQDAWDTPLYSQIPDVSVPTKDYGAEFADADPELVTWDGPDDPDDPRNWSFSSKVVVTLVVSVYTLVSPMSSSMLSPAIGNIASDIGMTSTVATLSISIMVLSWALGPLLIAPLSESDYVGRRPVLNVSIWVNFAFNLGCGFVKTPAQLCVLRFLGGLGGCAPMNVGAGALADIWSDEHRLVALAAYSIAPTLGPVLAPVISSFIVQNKSWHWVFYVLGIFNGFVAVVGTIFLRETYLPKLLRLKCQKLRKITKNDHLHTIFEIADGETTWGKISVQISRPIKLLVTHPMVLGLGVFMAFVYGFMYLMIVTFPDVFRGRYGFGVGIAGLMYLPMGIGYIVGTVFWTYAIQKIYVRMANNNGGVAKPEYRLPCLCFSGLGIPVGLICIGSAIFSFSFIAVFQTIQNYLIDMNNRFAASSIAAAAVFRLCFGFAFPLFAKQMYVRLDYGWGNTMCGLIALVLGLPFPVLCLVYGERIRQWANLRMDREQAQRDARNLERLQRMQVLG</sequence>
<dbReference type="EMBL" id="KV453912">
    <property type="protein sequence ID" value="ODV78876.1"/>
    <property type="molecule type" value="Genomic_DNA"/>
</dbReference>
<evidence type="ECO:0000313" key="8">
    <source>
        <dbReference type="EMBL" id="ODV78876.1"/>
    </source>
</evidence>
<organism evidence="8 9">
    <name type="scientific">Suhomyces tanzawaensis NRRL Y-17324</name>
    <dbReference type="NCBI Taxonomy" id="984487"/>
    <lineage>
        <taxon>Eukaryota</taxon>
        <taxon>Fungi</taxon>
        <taxon>Dikarya</taxon>
        <taxon>Ascomycota</taxon>
        <taxon>Saccharomycotina</taxon>
        <taxon>Pichiomycetes</taxon>
        <taxon>Debaryomycetaceae</taxon>
        <taxon>Suhomyces</taxon>
    </lineage>
</organism>
<dbReference type="Pfam" id="PF07690">
    <property type="entry name" value="MFS_1"/>
    <property type="match status" value="1"/>
</dbReference>
<feature type="transmembrane region" description="Helical" evidence="6">
    <location>
        <begin position="586"/>
        <end position="610"/>
    </location>
</feature>